<dbReference type="GO" id="GO:0020037">
    <property type="term" value="F:heme binding"/>
    <property type="evidence" value="ECO:0007669"/>
    <property type="project" value="InterPro"/>
</dbReference>
<dbReference type="PANTHER" id="PTHR35008:SF9">
    <property type="entry name" value="CYTOCHROME C DOMAIN-CONTAINING PROTEIN"/>
    <property type="match status" value="1"/>
</dbReference>
<evidence type="ECO:0000313" key="7">
    <source>
        <dbReference type="EMBL" id="AQT04724.1"/>
    </source>
</evidence>
<evidence type="ECO:0000313" key="8">
    <source>
        <dbReference type="Proteomes" id="UP000189055"/>
    </source>
</evidence>
<dbReference type="Pfam" id="PF13442">
    <property type="entry name" value="Cytochrome_CBB3"/>
    <property type="match status" value="1"/>
</dbReference>
<evidence type="ECO:0000256" key="5">
    <source>
        <dbReference type="SAM" id="SignalP"/>
    </source>
</evidence>
<dbReference type="InterPro" id="IPR051459">
    <property type="entry name" value="Cytochrome_c-type_DH"/>
</dbReference>
<dbReference type="InterPro" id="IPR036909">
    <property type="entry name" value="Cyt_c-like_dom_sf"/>
</dbReference>
<reference evidence="7 8" key="1">
    <citation type="submission" date="2016-03" db="EMBL/GenBank/DDBJ databases">
        <title>Acetic acid bacteria sequencing.</title>
        <authorList>
            <person name="Brandt J."/>
            <person name="Jakob F."/>
            <person name="Vogel R.F."/>
        </authorList>
    </citation>
    <scope>NUCLEOTIDE SEQUENCE [LARGE SCALE GENOMIC DNA]</scope>
    <source>
        <strain evidence="7 8">TMW2.1084</strain>
    </source>
</reference>
<dbReference type="GO" id="GO:0009055">
    <property type="term" value="F:electron transfer activity"/>
    <property type="evidence" value="ECO:0007669"/>
    <property type="project" value="InterPro"/>
</dbReference>
<keyword evidence="2 4" id="KW-0479">Metal-binding</keyword>
<organism evidence="7 8">
    <name type="scientific">Acetobacter persici</name>
    <dbReference type="NCBI Taxonomy" id="1076596"/>
    <lineage>
        <taxon>Bacteria</taxon>
        <taxon>Pseudomonadati</taxon>
        <taxon>Pseudomonadota</taxon>
        <taxon>Alphaproteobacteria</taxon>
        <taxon>Acetobacterales</taxon>
        <taxon>Acetobacteraceae</taxon>
        <taxon>Acetobacter</taxon>
    </lineage>
</organism>
<evidence type="ECO:0000256" key="3">
    <source>
        <dbReference type="ARBA" id="ARBA00023004"/>
    </source>
</evidence>
<dbReference type="GO" id="GO:0046872">
    <property type="term" value="F:metal ion binding"/>
    <property type="evidence" value="ECO:0007669"/>
    <property type="project" value="UniProtKB-KW"/>
</dbReference>
<keyword evidence="3 4" id="KW-0408">Iron</keyword>
<gene>
    <name evidence="7" type="ORF">A0U91_06990</name>
</gene>
<evidence type="ECO:0000256" key="2">
    <source>
        <dbReference type="ARBA" id="ARBA00022723"/>
    </source>
</evidence>
<feature type="chain" id="PRO_5012730648" evidence="5">
    <location>
        <begin position="29"/>
        <end position="144"/>
    </location>
</feature>
<evidence type="ECO:0000256" key="4">
    <source>
        <dbReference type="PROSITE-ProRule" id="PRU00433"/>
    </source>
</evidence>
<sequence length="144" mass="15184">MRHFPLISSLCLTAGLLAGGLAPGAAHADSASAVAGKMQPLPDGEAIYRHICQSCHMPDGKGAVGAGAQFPALAGNPKLKSAQYPAYVVLNGFGGMPWFAGLLDDQQVANVVNYVRTHFGNHYTDALKPEDVSEMRPHLSVEEE</sequence>
<dbReference type="SUPFAM" id="SSF46626">
    <property type="entry name" value="Cytochrome c"/>
    <property type="match status" value="1"/>
</dbReference>
<keyword evidence="5" id="KW-0732">Signal</keyword>
<dbReference type="RefSeq" id="WP_077930572.1">
    <property type="nucleotide sequence ID" value="NZ_CP014687.1"/>
</dbReference>
<protein>
    <submittedName>
        <fullName evidence="7">Alcohol dehydrogenase</fullName>
    </submittedName>
</protein>
<evidence type="ECO:0000256" key="1">
    <source>
        <dbReference type="ARBA" id="ARBA00022617"/>
    </source>
</evidence>
<dbReference type="STRING" id="1076596.A0U91_06990"/>
<dbReference type="KEGG" id="aper:A0U91_06990"/>
<dbReference type="InterPro" id="IPR009056">
    <property type="entry name" value="Cyt_c-like_dom"/>
</dbReference>
<feature type="signal peptide" evidence="5">
    <location>
        <begin position="1"/>
        <end position="28"/>
    </location>
</feature>
<dbReference type="Proteomes" id="UP000189055">
    <property type="component" value="Chromosome"/>
</dbReference>
<proteinExistence type="predicted"/>
<dbReference type="PROSITE" id="PS51007">
    <property type="entry name" value="CYTC"/>
    <property type="match status" value="1"/>
</dbReference>
<accession>A0A1U9LE51</accession>
<dbReference type="AlphaFoldDB" id="A0A1U9LE51"/>
<name>A0A1U9LE51_9PROT</name>
<evidence type="ECO:0000259" key="6">
    <source>
        <dbReference type="PROSITE" id="PS51007"/>
    </source>
</evidence>
<keyword evidence="1 4" id="KW-0349">Heme</keyword>
<dbReference type="PANTHER" id="PTHR35008">
    <property type="entry name" value="BLL4482 PROTEIN-RELATED"/>
    <property type="match status" value="1"/>
</dbReference>
<dbReference type="EMBL" id="CP014687">
    <property type="protein sequence ID" value="AQT04724.1"/>
    <property type="molecule type" value="Genomic_DNA"/>
</dbReference>
<dbReference type="Gene3D" id="1.10.760.10">
    <property type="entry name" value="Cytochrome c-like domain"/>
    <property type="match status" value="1"/>
</dbReference>
<feature type="domain" description="Cytochrome c" evidence="6">
    <location>
        <begin position="39"/>
        <end position="119"/>
    </location>
</feature>